<organism evidence="1 2">
    <name type="scientific">Clarias magur</name>
    <name type="common">Asian catfish</name>
    <name type="synonym">Macropteronotus magur</name>
    <dbReference type="NCBI Taxonomy" id="1594786"/>
    <lineage>
        <taxon>Eukaryota</taxon>
        <taxon>Metazoa</taxon>
        <taxon>Chordata</taxon>
        <taxon>Craniata</taxon>
        <taxon>Vertebrata</taxon>
        <taxon>Euteleostomi</taxon>
        <taxon>Actinopterygii</taxon>
        <taxon>Neopterygii</taxon>
        <taxon>Teleostei</taxon>
        <taxon>Ostariophysi</taxon>
        <taxon>Siluriformes</taxon>
        <taxon>Clariidae</taxon>
        <taxon>Clarias</taxon>
    </lineage>
</organism>
<accession>A0A8J4T895</accession>
<dbReference type="Proteomes" id="UP000727407">
    <property type="component" value="Unassembled WGS sequence"/>
</dbReference>
<reference evidence="1" key="1">
    <citation type="submission" date="2020-07" db="EMBL/GenBank/DDBJ databases">
        <title>Clarias magur genome sequencing, assembly and annotation.</title>
        <authorList>
            <person name="Kushwaha B."/>
            <person name="Kumar R."/>
            <person name="Das P."/>
            <person name="Joshi C.G."/>
            <person name="Kumar D."/>
            <person name="Nagpure N.S."/>
            <person name="Pandey M."/>
            <person name="Agarwal S."/>
            <person name="Srivastava S."/>
            <person name="Singh M."/>
            <person name="Sahoo L."/>
            <person name="Jayasankar P."/>
            <person name="Meher P.K."/>
            <person name="Koringa P.G."/>
            <person name="Iquebal M.A."/>
            <person name="Das S.P."/>
            <person name="Bit A."/>
            <person name="Patnaik S."/>
            <person name="Patel N."/>
            <person name="Shah T.M."/>
            <person name="Hinsu A."/>
            <person name="Jena J.K."/>
        </authorList>
    </citation>
    <scope>NUCLEOTIDE SEQUENCE</scope>
    <source>
        <strain evidence="1">CIFAMagur01</strain>
        <tissue evidence="1">Testis</tissue>
    </source>
</reference>
<dbReference type="OrthoDB" id="8955728at2759"/>
<gene>
    <name evidence="1" type="ORF">DAT39_019598</name>
</gene>
<proteinExistence type="predicted"/>
<sequence>CMAGTGSGPDASRLVEAMFIRLMVVHPTSKRMMGATVSRWTLVLRDYNTVRNVVTAHPALSTRTTIQLFAVNKVTLSQ</sequence>
<feature type="non-terminal residue" evidence="1">
    <location>
        <position position="1"/>
    </location>
</feature>
<comment type="caution">
    <text evidence="1">The sequence shown here is derived from an EMBL/GenBank/DDBJ whole genome shotgun (WGS) entry which is preliminary data.</text>
</comment>
<feature type="non-terminal residue" evidence="1">
    <location>
        <position position="78"/>
    </location>
</feature>
<protein>
    <submittedName>
        <fullName evidence="1">Uncharacterized protein</fullName>
    </submittedName>
</protein>
<dbReference type="EMBL" id="QNUK01000658">
    <property type="protein sequence ID" value="KAF5890710.1"/>
    <property type="molecule type" value="Genomic_DNA"/>
</dbReference>
<name>A0A8J4T895_CLAMG</name>
<keyword evidence="2" id="KW-1185">Reference proteome</keyword>
<dbReference type="AlphaFoldDB" id="A0A8J4T895"/>
<evidence type="ECO:0000313" key="2">
    <source>
        <dbReference type="Proteomes" id="UP000727407"/>
    </source>
</evidence>
<evidence type="ECO:0000313" key="1">
    <source>
        <dbReference type="EMBL" id="KAF5890710.1"/>
    </source>
</evidence>